<dbReference type="Pfam" id="PF10601">
    <property type="entry name" value="zf-LITAF-like"/>
    <property type="match status" value="1"/>
</dbReference>
<dbReference type="SMART" id="SM00714">
    <property type="entry name" value="LITAF"/>
    <property type="match status" value="1"/>
</dbReference>
<dbReference type="AlphaFoldDB" id="A0A9W7EHB8"/>
<dbReference type="OrthoDB" id="10379554at2759"/>
<sequence length="115" mass="12878">MSNPNDGDIEKGTTDLAGKNDANVAQHKGPCKLYCPSCKKTVVSEIVESDVDFSWIHFFSLCYIFCHCCRCCACCRIIPFCWPVAKDTEHVCDECGDLLGVKKANFDFCMRPDHS</sequence>
<reference evidence="4" key="1">
    <citation type="journal article" date="2023" name="Commun. Biol.">
        <title>Genome analysis of Parmales, the sister group of diatoms, reveals the evolutionary specialization of diatoms from phago-mixotrophs to photoautotrophs.</title>
        <authorList>
            <person name="Ban H."/>
            <person name="Sato S."/>
            <person name="Yoshikawa S."/>
            <person name="Yamada K."/>
            <person name="Nakamura Y."/>
            <person name="Ichinomiya M."/>
            <person name="Sato N."/>
            <person name="Blanc-Mathieu R."/>
            <person name="Endo H."/>
            <person name="Kuwata A."/>
            <person name="Ogata H."/>
        </authorList>
    </citation>
    <scope>NUCLEOTIDE SEQUENCE [LARGE SCALE GENOMIC DNA]</scope>
    <source>
        <strain evidence="4">NIES 3700</strain>
    </source>
</reference>
<dbReference type="InterPro" id="IPR006629">
    <property type="entry name" value="LITAF"/>
</dbReference>
<evidence type="ECO:0000313" key="3">
    <source>
        <dbReference type="EMBL" id="GMH78752.1"/>
    </source>
</evidence>
<protein>
    <recommendedName>
        <fullName evidence="2">LITAF domain-containing protein</fullName>
    </recommendedName>
</protein>
<evidence type="ECO:0000256" key="1">
    <source>
        <dbReference type="SAM" id="MobiDB-lite"/>
    </source>
</evidence>
<name>A0A9W7EHB8_9STRA</name>
<accession>A0A9W7EHB8</accession>
<comment type="caution">
    <text evidence="3">The sequence shown here is derived from an EMBL/GenBank/DDBJ whole genome shotgun (WGS) entry which is preliminary data.</text>
</comment>
<feature type="domain" description="LITAF" evidence="2">
    <location>
        <begin position="14"/>
        <end position="104"/>
    </location>
</feature>
<evidence type="ECO:0000259" key="2">
    <source>
        <dbReference type="PROSITE" id="PS51837"/>
    </source>
</evidence>
<dbReference type="Proteomes" id="UP001165122">
    <property type="component" value="Unassembled WGS sequence"/>
</dbReference>
<dbReference type="EMBL" id="BRXW01000909">
    <property type="protein sequence ID" value="GMH78752.1"/>
    <property type="molecule type" value="Genomic_DNA"/>
</dbReference>
<dbReference type="PROSITE" id="PS51837">
    <property type="entry name" value="LITAF"/>
    <property type="match status" value="1"/>
</dbReference>
<evidence type="ECO:0000313" key="4">
    <source>
        <dbReference type="Proteomes" id="UP001165122"/>
    </source>
</evidence>
<keyword evidence="4" id="KW-1185">Reference proteome</keyword>
<feature type="region of interest" description="Disordered" evidence="1">
    <location>
        <begin position="1"/>
        <end position="28"/>
    </location>
</feature>
<gene>
    <name evidence="3" type="ORF">TrLO_g1470</name>
</gene>
<organism evidence="3 4">
    <name type="scientific">Triparma laevis f. longispina</name>
    <dbReference type="NCBI Taxonomy" id="1714387"/>
    <lineage>
        <taxon>Eukaryota</taxon>
        <taxon>Sar</taxon>
        <taxon>Stramenopiles</taxon>
        <taxon>Ochrophyta</taxon>
        <taxon>Bolidophyceae</taxon>
        <taxon>Parmales</taxon>
        <taxon>Triparmaceae</taxon>
        <taxon>Triparma</taxon>
    </lineage>
</organism>
<proteinExistence type="predicted"/>